<dbReference type="Proteomes" id="UP001500280">
    <property type="component" value="Unassembled WGS sequence"/>
</dbReference>
<organism evidence="2 3">
    <name type="scientific">Kribbella yunnanensis</name>
    <dbReference type="NCBI Taxonomy" id="190194"/>
    <lineage>
        <taxon>Bacteria</taxon>
        <taxon>Bacillati</taxon>
        <taxon>Actinomycetota</taxon>
        <taxon>Actinomycetes</taxon>
        <taxon>Propionibacteriales</taxon>
        <taxon>Kribbellaceae</taxon>
        <taxon>Kribbella</taxon>
    </lineage>
</organism>
<proteinExistence type="predicted"/>
<feature type="chain" id="PRO_5047084300" description="Htaa domain-containing protein" evidence="1">
    <location>
        <begin position="25"/>
        <end position="420"/>
    </location>
</feature>
<dbReference type="RefSeq" id="WP_344159450.1">
    <property type="nucleotide sequence ID" value="NZ_BAAANF010000020.1"/>
</dbReference>
<keyword evidence="3" id="KW-1185">Reference proteome</keyword>
<gene>
    <name evidence="2" type="ORF">GCM10009745_61230</name>
</gene>
<evidence type="ECO:0008006" key="4">
    <source>
        <dbReference type="Google" id="ProtNLM"/>
    </source>
</evidence>
<dbReference type="EMBL" id="BAAANF010000020">
    <property type="protein sequence ID" value="GAA1705340.1"/>
    <property type="molecule type" value="Genomic_DNA"/>
</dbReference>
<evidence type="ECO:0000256" key="1">
    <source>
        <dbReference type="SAM" id="SignalP"/>
    </source>
</evidence>
<comment type="caution">
    <text evidence="2">The sequence shown here is derived from an EMBL/GenBank/DDBJ whole genome shotgun (WGS) entry which is preliminary data.</text>
</comment>
<feature type="signal peptide" evidence="1">
    <location>
        <begin position="1"/>
        <end position="24"/>
    </location>
</feature>
<reference evidence="3" key="1">
    <citation type="journal article" date="2019" name="Int. J. Syst. Evol. Microbiol.">
        <title>The Global Catalogue of Microorganisms (GCM) 10K type strain sequencing project: providing services to taxonomists for standard genome sequencing and annotation.</title>
        <authorList>
            <consortium name="The Broad Institute Genomics Platform"/>
            <consortium name="The Broad Institute Genome Sequencing Center for Infectious Disease"/>
            <person name="Wu L."/>
            <person name="Ma J."/>
        </authorList>
    </citation>
    <scope>NUCLEOTIDE SEQUENCE [LARGE SCALE GENOMIC DNA]</scope>
    <source>
        <strain evidence="3">JCM 14307</strain>
    </source>
</reference>
<evidence type="ECO:0000313" key="2">
    <source>
        <dbReference type="EMBL" id="GAA1705340.1"/>
    </source>
</evidence>
<protein>
    <recommendedName>
        <fullName evidence="4">Htaa domain-containing protein</fullName>
    </recommendedName>
</protein>
<sequence>MRKYAVLATSAVLLTAGLATPAWAAAEAPTDVRLAWDDGKIRVTWNDDGSANSIRAVYPRTGASVIIGGRIEGETNELVFSPGKLTIDEDQVQITVASGTSSSWGTPTASASFDTRRPVSPDVYDAELLADRSVRVRWRPTVGADKTPGDPLDRPAAEDWFEARVEKRYGGDPLGTYPVAAGVTSVTVPAQSQLTTVDILTGNGWGQLYPTGRAVYAGTLRAGIAVPAQGTFSERLKIESTLVGTSENTEFPVQLQARATSSAAWKTVGRYTANTQVPFDTGIASLGGRQYRLWVPALKKIGRGAIQLVPAGSTSAKSSQTMTRFAVAGFTRSTVQVGVTVNLSVKIQPGLTVRGTLQRWANGAWRTGPAVQIKNGTALVPFKAAGRGTTTRYRVTVPKLSYNGLPLAPSVSKTFTLTVR</sequence>
<evidence type="ECO:0000313" key="3">
    <source>
        <dbReference type="Proteomes" id="UP001500280"/>
    </source>
</evidence>
<keyword evidence="1" id="KW-0732">Signal</keyword>
<name>A0ABP4UKI6_9ACTN</name>
<accession>A0ABP4UKI6</accession>